<organism evidence="1">
    <name type="scientific">Vibrio tasmaniensis</name>
    <dbReference type="NCBI Taxonomy" id="212663"/>
    <lineage>
        <taxon>Bacteria</taxon>
        <taxon>Pseudomonadati</taxon>
        <taxon>Pseudomonadota</taxon>
        <taxon>Gammaproteobacteria</taxon>
        <taxon>Vibrionales</taxon>
        <taxon>Vibrionaceae</taxon>
        <taxon>Vibrio</taxon>
    </lineage>
</organism>
<sequence>MVEKHYSLGGFFSKSPRVSPPLHKLKYFLNSSVCHDPLNSERLIKI</sequence>
<protein>
    <submittedName>
        <fullName evidence="1">Uncharacterized protein</fullName>
    </submittedName>
</protein>
<dbReference type="EMBL" id="KP795524">
    <property type="protein sequence ID" value="AKN37184.1"/>
    <property type="molecule type" value="Genomic_DNA"/>
</dbReference>
<dbReference type="AlphaFoldDB" id="A0A0H3ZTI5"/>
<evidence type="ECO:0000313" key="1">
    <source>
        <dbReference type="EMBL" id="AKN37184.1"/>
    </source>
</evidence>
<proteinExistence type="predicted"/>
<accession>A0A0H3ZTI5</accession>
<name>A0A0H3ZTI5_9VIBR</name>
<reference evidence="1" key="1">
    <citation type="journal article" date="2015" name="MBio">
        <title>Eco-Evolutionary Dynamics of Episomes among Ecologically Cohesive Bacterial Populations.</title>
        <authorList>
            <person name="Xue H."/>
            <person name="Cordero O.X."/>
            <person name="Camas F.M."/>
            <person name="Trimble W."/>
            <person name="Meyer F."/>
            <person name="Guglielmini J."/>
            <person name="Rocha E.P."/>
            <person name="Polz M.F."/>
        </authorList>
    </citation>
    <scope>NUCLEOTIDE SEQUENCE</scope>
    <source>
        <strain evidence="1">ZF_76</strain>
    </source>
</reference>